<dbReference type="InterPro" id="IPR011990">
    <property type="entry name" value="TPR-like_helical_dom_sf"/>
</dbReference>
<evidence type="ECO:0000259" key="2">
    <source>
        <dbReference type="PROSITE" id="PS51489"/>
    </source>
</evidence>
<dbReference type="AlphaFoldDB" id="A0A6U9RJ74"/>
<feature type="domain" description="BUB1 N-terminal" evidence="2">
    <location>
        <begin position="51"/>
        <end position="210"/>
    </location>
</feature>
<dbReference type="PROSITE" id="PS51489">
    <property type="entry name" value="BUB1_N"/>
    <property type="match status" value="1"/>
</dbReference>
<dbReference type="Gene3D" id="1.25.40.430">
    <property type="match status" value="1"/>
</dbReference>
<dbReference type="GO" id="GO:0051754">
    <property type="term" value="P:meiotic sister chromatid cohesion, centromeric"/>
    <property type="evidence" value="ECO:0007669"/>
    <property type="project" value="TreeGrafter"/>
</dbReference>
<evidence type="ECO:0000313" key="4">
    <source>
        <dbReference type="EMBL" id="CAE0610016.1"/>
    </source>
</evidence>
<feature type="region of interest" description="Disordered" evidence="1">
    <location>
        <begin position="530"/>
        <end position="549"/>
    </location>
</feature>
<dbReference type="SUPFAM" id="SSF48452">
    <property type="entry name" value="TPR-like"/>
    <property type="match status" value="1"/>
</dbReference>
<dbReference type="InterPro" id="IPR015661">
    <property type="entry name" value="Bub1/Mad3"/>
</dbReference>
<feature type="region of interest" description="Disordered" evidence="1">
    <location>
        <begin position="1"/>
        <end position="23"/>
    </location>
</feature>
<dbReference type="SMART" id="SM00777">
    <property type="entry name" value="Mad3_BUB1_I"/>
    <property type="match status" value="1"/>
</dbReference>
<dbReference type="PANTHER" id="PTHR14030:SF4">
    <property type="entry name" value="BUB1 KINASE, ISOFORM A-RELATED"/>
    <property type="match status" value="1"/>
</dbReference>
<gene>
    <name evidence="3" type="ORF">PSAL00342_LOCUS3838</name>
    <name evidence="4" type="ORF">PSAL00342_LOCUS3839</name>
</gene>
<reference evidence="4" key="1">
    <citation type="submission" date="2021-01" db="EMBL/GenBank/DDBJ databases">
        <authorList>
            <person name="Corre E."/>
            <person name="Pelletier E."/>
            <person name="Niang G."/>
            <person name="Scheremetjew M."/>
            <person name="Finn R."/>
            <person name="Kale V."/>
            <person name="Holt S."/>
            <person name="Cochrane G."/>
            <person name="Meng A."/>
            <person name="Brown T."/>
            <person name="Cohen L."/>
        </authorList>
    </citation>
    <scope>NUCLEOTIDE SEQUENCE</scope>
    <source>
        <strain evidence="4">CCMP1897</strain>
    </source>
</reference>
<feature type="compositionally biased region" description="Basic and acidic residues" evidence="1">
    <location>
        <begin position="344"/>
        <end position="354"/>
    </location>
</feature>
<accession>A0A6U9RJ74</accession>
<dbReference type="InterPro" id="IPR013212">
    <property type="entry name" value="Mad3/Bub1_I"/>
</dbReference>
<protein>
    <recommendedName>
        <fullName evidence="2">BUB1 N-terminal domain-containing protein</fullName>
    </recommendedName>
</protein>
<dbReference type="EMBL" id="HBIS01004230">
    <property type="protein sequence ID" value="CAE0610015.1"/>
    <property type="molecule type" value="Transcribed_RNA"/>
</dbReference>
<sequence length="656" mass="73653">MEGEAIAQPWETSKENVQPLRRGRDAKVLNAALLQTHKESKDKQTDRRSEFVRKIQEYEGDDPIVNWLQYIKWVQEHVPQGERRSTLADLMERCTKELIEFPRYKGDVRYLRIWIQYADLCNDPTDIFKFLESNEIGQGCSLFYEAYATFLEFRGKYNSADQIYQKGVAMKAQPADKLRKKFEAFQNRMAKRIQNRMQNGGELNLQEEEGLRNFGLQQGAVQHPREIQKPETNENLRPANGETLDIFADDDLNHGQADDGGNASSSLRWPKFEGARELRKENVQTPATWDSVSLPAKNTSTTASSFEMYQDPDLLAQERERELYKYTEGKVLGPDLQSKTMSGNDEKSQLESKYKQTRVESLQKRTEIVRFDTEFLMDENGVELCLEELRVKEMGISTSVEGLASISVTDVPEESDDCQAKIDSRQSVGKFDSFGPGSEASPSARKEGLEEQSDNSRKPVLDFGERVSPPSRFGRVADQTINTKEAFEDIMSMFNDTLPIQKMDRLHQDVDDPDKEVDPQESAGNAAHCFSQGKAASQSAPNASAAPNVSGSFNCSVPADQDTSASPSFLDIREDTVFLQAEPEGASTSPWQMCPQPAKAPLVEETVVLGKSWADASSEATVPLQRAWDVDDAPTVCLPPSQPSDESPRAKAHRKA</sequence>
<dbReference type="GO" id="GO:0004672">
    <property type="term" value="F:protein kinase activity"/>
    <property type="evidence" value="ECO:0007669"/>
    <property type="project" value="TreeGrafter"/>
</dbReference>
<feature type="region of interest" description="Disordered" evidence="1">
    <location>
        <begin position="410"/>
        <end position="479"/>
    </location>
</feature>
<dbReference type="FunFam" id="1.25.40.430:FF:000003">
    <property type="entry name" value="Checkpoint serine/threonine-protein kinase BUB1"/>
    <property type="match status" value="1"/>
</dbReference>
<feature type="region of interest" description="Disordered" evidence="1">
    <location>
        <begin position="334"/>
        <end position="354"/>
    </location>
</feature>
<organism evidence="4">
    <name type="scientific">Picocystis salinarum</name>
    <dbReference type="NCBI Taxonomy" id="88271"/>
    <lineage>
        <taxon>Eukaryota</taxon>
        <taxon>Viridiplantae</taxon>
        <taxon>Chlorophyta</taxon>
        <taxon>Picocystophyceae</taxon>
        <taxon>Picocystales</taxon>
        <taxon>Picocystaceae</taxon>
        <taxon>Picocystis</taxon>
    </lineage>
</organism>
<dbReference type="Pfam" id="PF08311">
    <property type="entry name" value="Mad3_BUB1_I"/>
    <property type="match status" value="1"/>
</dbReference>
<dbReference type="EMBL" id="HBIS01004231">
    <property type="protein sequence ID" value="CAE0610016.1"/>
    <property type="molecule type" value="Transcribed_RNA"/>
</dbReference>
<dbReference type="GO" id="GO:0032991">
    <property type="term" value="C:protein-containing complex"/>
    <property type="evidence" value="ECO:0007669"/>
    <property type="project" value="UniProtKB-ARBA"/>
</dbReference>
<feature type="compositionally biased region" description="Basic and acidic residues" evidence="1">
    <location>
        <begin position="444"/>
        <end position="465"/>
    </location>
</feature>
<feature type="region of interest" description="Disordered" evidence="1">
    <location>
        <begin position="633"/>
        <end position="656"/>
    </location>
</feature>
<dbReference type="PANTHER" id="PTHR14030">
    <property type="entry name" value="MITOTIC CHECKPOINT SERINE/THREONINE-PROTEIN KINASE BUB1"/>
    <property type="match status" value="1"/>
</dbReference>
<proteinExistence type="predicted"/>
<evidence type="ECO:0000256" key="1">
    <source>
        <dbReference type="SAM" id="MobiDB-lite"/>
    </source>
</evidence>
<feature type="compositionally biased region" description="Low complexity" evidence="1">
    <location>
        <begin position="535"/>
        <end position="549"/>
    </location>
</feature>
<name>A0A6U9RJ74_9CHLO</name>
<evidence type="ECO:0000313" key="3">
    <source>
        <dbReference type="EMBL" id="CAE0610015.1"/>
    </source>
</evidence>
<dbReference type="GO" id="GO:0007094">
    <property type="term" value="P:mitotic spindle assembly checkpoint signaling"/>
    <property type="evidence" value="ECO:0007669"/>
    <property type="project" value="InterPro"/>
</dbReference>